<keyword evidence="3" id="KW-1185">Reference proteome</keyword>
<accession>A0ABU6SDS7</accession>
<feature type="region of interest" description="Disordered" evidence="1">
    <location>
        <begin position="27"/>
        <end position="59"/>
    </location>
</feature>
<evidence type="ECO:0000256" key="1">
    <source>
        <dbReference type="SAM" id="MobiDB-lite"/>
    </source>
</evidence>
<dbReference type="EMBL" id="JASCZI010060583">
    <property type="protein sequence ID" value="MED6134254.1"/>
    <property type="molecule type" value="Genomic_DNA"/>
</dbReference>
<gene>
    <name evidence="2" type="ORF">PIB30_035321</name>
</gene>
<evidence type="ECO:0000313" key="3">
    <source>
        <dbReference type="Proteomes" id="UP001341840"/>
    </source>
</evidence>
<comment type="caution">
    <text evidence="2">The sequence shown here is derived from an EMBL/GenBank/DDBJ whole genome shotgun (WGS) entry which is preliminary data.</text>
</comment>
<organism evidence="2 3">
    <name type="scientific">Stylosanthes scabra</name>
    <dbReference type="NCBI Taxonomy" id="79078"/>
    <lineage>
        <taxon>Eukaryota</taxon>
        <taxon>Viridiplantae</taxon>
        <taxon>Streptophyta</taxon>
        <taxon>Embryophyta</taxon>
        <taxon>Tracheophyta</taxon>
        <taxon>Spermatophyta</taxon>
        <taxon>Magnoliopsida</taxon>
        <taxon>eudicotyledons</taxon>
        <taxon>Gunneridae</taxon>
        <taxon>Pentapetalae</taxon>
        <taxon>rosids</taxon>
        <taxon>fabids</taxon>
        <taxon>Fabales</taxon>
        <taxon>Fabaceae</taxon>
        <taxon>Papilionoideae</taxon>
        <taxon>50 kb inversion clade</taxon>
        <taxon>dalbergioids sensu lato</taxon>
        <taxon>Dalbergieae</taxon>
        <taxon>Pterocarpus clade</taxon>
        <taxon>Stylosanthes</taxon>
    </lineage>
</organism>
<proteinExistence type="predicted"/>
<evidence type="ECO:0000313" key="2">
    <source>
        <dbReference type="EMBL" id="MED6134254.1"/>
    </source>
</evidence>
<name>A0ABU6SDS7_9FABA</name>
<protein>
    <submittedName>
        <fullName evidence="2">Uncharacterized protein</fullName>
    </submittedName>
</protein>
<sequence length="107" mass="11304">MLSGVPCGSDLPDAGAINAINTFFSQPITDETGRRHSDGADEHEAAAEGASPTSITRNNLKMHYSDKSGRVAIAGEESCCAKRIGNTCGVNPELVIYRVGYTGYDPQ</sequence>
<dbReference type="Proteomes" id="UP001341840">
    <property type="component" value="Unassembled WGS sequence"/>
</dbReference>
<reference evidence="2 3" key="1">
    <citation type="journal article" date="2023" name="Plants (Basel)">
        <title>Bridging the Gap: Combining Genomics and Transcriptomics Approaches to Understand Stylosanthes scabra, an Orphan Legume from the Brazilian Caatinga.</title>
        <authorList>
            <person name="Ferreira-Neto J.R.C."/>
            <person name="da Silva M.D."/>
            <person name="Binneck E."/>
            <person name="de Melo N.F."/>
            <person name="da Silva R.H."/>
            <person name="de Melo A.L.T.M."/>
            <person name="Pandolfi V."/>
            <person name="Bustamante F.O."/>
            <person name="Brasileiro-Vidal A.C."/>
            <person name="Benko-Iseppon A.M."/>
        </authorList>
    </citation>
    <scope>NUCLEOTIDE SEQUENCE [LARGE SCALE GENOMIC DNA]</scope>
    <source>
        <tissue evidence="2">Leaves</tissue>
    </source>
</reference>
<feature type="compositionally biased region" description="Basic and acidic residues" evidence="1">
    <location>
        <begin position="31"/>
        <end position="46"/>
    </location>
</feature>
<feature type="non-terminal residue" evidence="2">
    <location>
        <position position="107"/>
    </location>
</feature>